<dbReference type="OrthoDB" id="3936150at2759"/>
<keyword evidence="2 6" id="KW-0812">Transmembrane</keyword>
<feature type="transmembrane region" description="Helical" evidence="6">
    <location>
        <begin position="121"/>
        <end position="139"/>
    </location>
</feature>
<feature type="transmembrane region" description="Helical" evidence="6">
    <location>
        <begin position="312"/>
        <end position="331"/>
    </location>
</feature>
<evidence type="ECO:0000313" key="9">
    <source>
        <dbReference type="Proteomes" id="UP000799439"/>
    </source>
</evidence>
<feature type="transmembrane region" description="Helical" evidence="6">
    <location>
        <begin position="145"/>
        <end position="168"/>
    </location>
</feature>
<dbReference type="EMBL" id="ML996089">
    <property type="protein sequence ID" value="KAF2150861.1"/>
    <property type="molecule type" value="Genomic_DNA"/>
</dbReference>
<dbReference type="PROSITE" id="PS00216">
    <property type="entry name" value="SUGAR_TRANSPORT_1"/>
    <property type="match status" value="1"/>
</dbReference>
<dbReference type="Pfam" id="PF07690">
    <property type="entry name" value="MFS_1"/>
    <property type="match status" value="1"/>
</dbReference>
<keyword evidence="4 6" id="KW-0472">Membrane</keyword>
<dbReference type="Gene3D" id="1.20.1250.20">
    <property type="entry name" value="MFS general substrate transporter like domains"/>
    <property type="match status" value="1"/>
</dbReference>
<dbReference type="GO" id="GO:0000297">
    <property type="term" value="F:spermine transmembrane transporter activity"/>
    <property type="evidence" value="ECO:0007669"/>
    <property type="project" value="TreeGrafter"/>
</dbReference>
<feature type="transmembrane region" description="Helical" evidence="6">
    <location>
        <begin position="211"/>
        <end position="232"/>
    </location>
</feature>
<evidence type="ECO:0000256" key="1">
    <source>
        <dbReference type="ARBA" id="ARBA00004141"/>
    </source>
</evidence>
<dbReference type="GO" id="GO:0042908">
    <property type="term" value="P:xenobiotic transport"/>
    <property type="evidence" value="ECO:0007669"/>
    <property type="project" value="UniProtKB-ARBA"/>
</dbReference>
<evidence type="ECO:0000256" key="3">
    <source>
        <dbReference type="ARBA" id="ARBA00022989"/>
    </source>
</evidence>
<feature type="transmembrane region" description="Helical" evidence="6">
    <location>
        <begin position="61"/>
        <end position="79"/>
    </location>
</feature>
<feature type="transmembrane region" description="Helical" evidence="6">
    <location>
        <begin position="448"/>
        <end position="470"/>
    </location>
</feature>
<evidence type="ECO:0000259" key="7">
    <source>
        <dbReference type="PROSITE" id="PS50850"/>
    </source>
</evidence>
<dbReference type="AlphaFoldDB" id="A0A9P4IYA3"/>
<dbReference type="InterPro" id="IPR020846">
    <property type="entry name" value="MFS_dom"/>
</dbReference>
<dbReference type="InterPro" id="IPR036259">
    <property type="entry name" value="MFS_trans_sf"/>
</dbReference>
<dbReference type="PANTHER" id="PTHR23502">
    <property type="entry name" value="MAJOR FACILITATOR SUPERFAMILY"/>
    <property type="match status" value="1"/>
</dbReference>
<protein>
    <submittedName>
        <fullName evidence="8">MFS polyamine transporter</fullName>
    </submittedName>
</protein>
<feature type="domain" description="Major facilitator superfamily (MFS) profile" evidence="7">
    <location>
        <begin position="56"/>
        <end position="475"/>
    </location>
</feature>
<evidence type="ECO:0000313" key="8">
    <source>
        <dbReference type="EMBL" id="KAF2150861.1"/>
    </source>
</evidence>
<evidence type="ECO:0000256" key="4">
    <source>
        <dbReference type="ARBA" id="ARBA00023136"/>
    </source>
</evidence>
<keyword evidence="3 6" id="KW-1133">Transmembrane helix</keyword>
<dbReference type="GO" id="GO:0005886">
    <property type="term" value="C:plasma membrane"/>
    <property type="evidence" value="ECO:0007669"/>
    <property type="project" value="TreeGrafter"/>
</dbReference>
<reference evidence="8" key="1">
    <citation type="journal article" date="2020" name="Stud. Mycol.">
        <title>101 Dothideomycetes genomes: a test case for predicting lifestyles and emergence of pathogens.</title>
        <authorList>
            <person name="Haridas S."/>
            <person name="Albert R."/>
            <person name="Binder M."/>
            <person name="Bloem J."/>
            <person name="Labutti K."/>
            <person name="Salamov A."/>
            <person name="Andreopoulos B."/>
            <person name="Baker S."/>
            <person name="Barry K."/>
            <person name="Bills G."/>
            <person name="Bluhm B."/>
            <person name="Cannon C."/>
            <person name="Castanera R."/>
            <person name="Culley D."/>
            <person name="Daum C."/>
            <person name="Ezra D."/>
            <person name="Gonzalez J."/>
            <person name="Henrissat B."/>
            <person name="Kuo A."/>
            <person name="Liang C."/>
            <person name="Lipzen A."/>
            <person name="Lutzoni F."/>
            <person name="Magnuson J."/>
            <person name="Mondo S."/>
            <person name="Nolan M."/>
            <person name="Ohm R."/>
            <person name="Pangilinan J."/>
            <person name="Park H.-J."/>
            <person name="Ramirez L."/>
            <person name="Alfaro M."/>
            <person name="Sun H."/>
            <person name="Tritt A."/>
            <person name="Yoshinaga Y."/>
            <person name="Zwiers L.-H."/>
            <person name="Turgeon B."/>
            <person name="Goodwin S."/>
            <person name="Spatafora J."/>
            <person name="Crous P."/>
            <person name="Grigoriev I."/>
        </authorList>
    </citation>
    <scope>NUCLEOTIDE SEQUENCE</scope>
    <source>
        <strain evidence="8">CBS 260.36</strain>
    </source>
</reference>
<gene>
    <name evidence="8" type="ORF">K461DRAFT_328983</name>
</gene>
<dbReference type="SUPFAM" id="SSF103473">
    <property type="entry name" value="MFS general substrate transporter"/>
    <property type="match status" value="1"/>
</dbReference>
<feature type="transmembrane region" description="Helical" evidence="6">
    <location>
        <begin position="352"/>
        <end position="373"/>
    </location>
</feature>
<evidence type="ECO:0000256" key="6">
    <source>
        <dbReference type="SAM" id="Phobius"/>
    </source>
</evidence>
<feature type="transmembrane region" description="Helical" evidence="6">
    <location>
        <begin position="379"/>
        <end position="407"/>
    </location>
</feature>
<feature type="compositionally biased region" description="Pro residues" evidence="5">
    <location>
        <begin position="1"/>
        <end position="12"/>
    </location>
</feature>
<feature type="transmembrane region" description="Helical" evidence="6">
    <location>
        <begin position="180"/>
        <end position="205"/>
    </location>
</feature>
<proteinExistence type="predicted"/>
<organism evidence="8 9">
    <name type="scientific">Myriangium duriaei CBS 260.36</name>
    <dbReference type="NCBI Taxonomy" id="1168546"/>
    <lineage>
        <taxon>Eukaryota</taxon>
        <taxon>Fungi</taxon>
        <taxon>Dikarya</taxon>
        <taxon>Ascomycota</taxon>
        <taxon>Pezizomycotina</taxon>
        <taxon>Dothideomycetes</taxon>
        <taxon>Dothideomycetidae</taxon>
        <taxon>Myriangiales</taxon>
        <taxon>Myriangiaceae</taxon>
        <taxon>Myriangium</taxon>
    </lineage>
</organism>
<sequence length="486" mass="53219">MATENIPPPPLDTPEEGDGHSDLEAAKVEDWSAKAWDDPTETRNPENWSTWSKAFHSITPCFLAFLITLSTSVTVPAVGDIEAHFNVSRTVAILPLTLYTIGIAFGPAFIAPLSEVVGRKIVFVGTMTCFLAFTAGAGAAQNFETLLICRFLASFLGAAGVAMGGATITDVWGMSEARSVVALFFILGPFLGPTLGPMVGAYILYHHENDWRWTQWIILMVAAPVAVALAVMKETSRAWITRKESRTPTTAKLSATIRIALVRPIMMLLTDPIVLSLTIYTAFAYAVIFSYFASSSYILTSLYGFNFRQVGLSFIAIVIGYVLAAIFYGVVDKVSLRRALRRNPDVYPDPERRLYTSVAGSFFIPIGLFWYSWEAHRGGHWAAVVASGIPLGFGSFTLFLSAITYLVDIYRAKAAASALAANGTLRYTLGAVFPLFTLQMYQNLGVHWAGSVFAFLSVLLLPIPWLLIVYGSRLRQRSPFIPNDSN</sequence>
<accession>A0A9P4IYA3</accession>
<dbReference type="InterPro" id="IPR005829">
    <property type="entry name" value="Sugar_transporter_CS"/>
</dbReference>
<feature type="transmembrane region" description="Helical" evidence="6">
    <location>
        <begin position="273"/>
        <end position="292"/>
    </location>
</feature>
<evidence type="ECO:0000256" key="2">
    <source>
        <dbReference type="ARBA" id="ARBA00022692"/>
    </source>
</evidence>
<dbReference type="GO" id="GO:0015606">
    <property type="term" value="F:spermidine transmembrane transporter activity"/>
    <property type="evidence" value="ECO:0007669"/>
    <property type="project" value="TreeGrafter"/>
</dbReference>
<dbReference type="PROSITE" id="PS50850">
    <property type="entry name" value="MFS"/>
    <property type="match status" value="1"/>
</dbReference>
<dbReference type="Proteomes" id="UP000799439">
    <property type="component" value="Unassembled WGS sequence"/>
</dbReference>
<name>A0A9P4IYA3_9PEZI</name>
<evidence type="ECO:0000256" key="5">
    <source>
        <dbReference type="SAM" id="MobiDB-lite"/>
    </source>
</evidence>
<feature type="region of interest" description="Disordered" evidence="5">
    <location>
        <begin position="1"/>
        <end position="24"/>
    </location>
</feature>
<comment type="caution">
    <text evidence="8">The sequence shown here is derived from an EMBL/GenBank/DDBJ whole genome shotgun (WGS) entry which is preliminary data.</text>
</comment>
<dbReference type="InterPro" id="IPR011701">
    <property type="entry name" value="MFS"/>
</dbReference>
<dbReference type="PANTHER" id="PTHR23502:SF182">
    <property type="entry name" value="POLYAMINE TRANSPORTER, PUTATIVE-RELATED"/>
    <property type="match status" value="1"/>
</dbReference>
<feature type="transmembrane region" description="Helical" evidence="6">
    <location>
        <begin position="414"/>
        <end position="436"/>
    </location>
</feature>
<feature type="transmembrane region" description="Helical" evidence="6">
    <location>
        <begin position="91"/>
        <end position="114"/>
    </location>
</feature>
<dbReference type="GO" id="GO:0140115">
    <property type="term" value="P:export across plasma membrane"/>
    <property type="evidence" value="ECO:0007669"/>
    <property type="project" value="UniProtKB-ARBA"/>
</dbReference>
<keyword evidence="9" id="KW-1185">Reference proteome</keyword>
<comment type="subcellular location">
    <subcellularLocation>
        <location evidence="1">Membrane</location>
        <topology evidence="1">Multi-pass membrane protein</topology>
    </subcellularLocation>
</comment>